<reference evidence="2 3" key="1">
    <citation type="submission" date="2020-03" db="EMBL/GenBank/DDBJ databases">
        <title>Comparative genomics of Weissella paramesenteroides.</title>
        <authorList>
            <person name="Kant R."/>
            <person name="Takala T."/>
            <person name="Saris P."/>
        </authorList>
    </citation>
    <scope>NUCLEOTIDE SEQUENCE [LARGE SCALE GENOMIC DNA]</scope>
    <source>
        <strain evidence="2 3">SJ27-4</strain>
    </source>
</reference>
<feature type="region of interest" description="Disordered" evidence="1">
    <location>
        <begin position="1"/>
        <end position="27"/>
    </location>
</feature>
<name>A0ABD4XKV9_WEIPA</name>
<dbReference type="AlphaFoldDB" id="A0ABD4XKV9"/>
<proteinExistence type="predicted"/>
<dbReference type="Proteomes" id="UP001215461">
    <property type="component" value="Unassembled WGS sequence"/>
</dbReference>
<sequence length="48" mass="5130">MGKGTIKSNDFARGAAKKGQVTADQKKSARQALLAQAKQKAQKINIKC</sequence>
<gene>
    <name evidence="2" type="ORF">G9403_06825</name>
</gene>
<dbReference type="EMBL" id="JAANXN010000008">
    <property type="protein sequence ID" value="MDF8371356.1"/>
    <property type="molecule type" value="Genomic_DNA"/>
</dbReference>
<evidence type="ECO:0000313" key="3">
    <source>
        <dbReference type="Proteomes" id="UP001215461"/>
    </source>
</evidence>
<comment type="caution">
    <text evidence="2">The sequence shown here is derived from an EMBL/GenBank/DDBJ whole genome shotgun (WGS) entry which is preliminary data.</text>
</comment>
<dbReference type="RefSeq" id="WP_002827343.1">
    <property type="nucleotide sequence ID" value="NZ_CABKOP010000013.1"/>
</dbReference>
<protein>
    <submittedName>
        <fullName evidence="2">Uncharacterized protein</fullName>
    </submittedName>
</protein>
<evidence type="ECO:0000256" key="1">
    <source>
        <dbReference type="SAM" id="MobiDB-lite"/>
    </source>
</evidence>
<organism evidence="2 3">
    <name type="scientific">Weissella paramesenteroides</name>
    <name type="common">Leuconostoc paramesenteroides</name>
    <dbReference type="NCBI Taxonomy" id="1249"/>
    <lineage>
        <taxon>Bacteria</taxon>
        <taxon>Bacillati</taxon>
        <taxon>Bacillota</taxon>
        <taxon>Bacilli</taxon>
        <taxon>Lactobacillales</taxon>
        <taxon>Lactobacillaceae</taxon>
        <taxon>Weissella</taxon>
    </lineage>
</organism>
<accession>A0ABD4XKV9</accession>
<evidence type="ECO:0000313" key="2">
    <source>
        <dbReference type="EMBL" id="MDF8371356.1"/>
    </source>
</evidence>